<evidence type="ECO:0000256" key="1">
    <source>
        <dbReference type="SAM" id="Phobius"/>
    </source>
</evidence>
<sequence>MAVLGVFVLVIAGMGGLSLCLYLTMINGLFHWWYLGAAAGWAFIVLTVDRSILAEPSYGDLRPVERRADHIASLGDQSLWPPSLAAEP</sequence>
<accession>A0ABT1IJ67</accession>
<evidence type="ECO:0000313" key="3">
    <source>
        <dbReference type="Proteomes" id="UP001205185"/>
    </source>
</evidence>
<proteinExistence type="predicted"/>
<keyword evidence="1" id="KW-0812">Transmembrane</keyword>
<feature type="transmembrane region" description="Helical" evidence="1">
    <location>
        <begin position="30"/>
        <end position="48"/>
    </location>
</feature>
<dbReference type="EMBL" id="JAMTCO010000013">
    <property type="protein sequence ID" value="MCP2272599.1"/>
    <property type="molecule type" value="Genomic_DNA"/>
</dbReference>
<gene>
    <name evidence="2" type="ORF">LV75_005125</name>
</gene>
<organism evidence="2 3">
    <name type="scientific">Actinokineospora diospyrosa</name>
    <dbReference type="NCBI Taxonomy" id="103728"/>
    <lineage>
        <taxon>Bacteria</taxon>
        <taxon>Bacillati</taxon>
        <taxon>Actinomycetota</taxon>
        <taxon>Actinomycetes</taxon>
        <taxon>Pseudonocardiales</taxon>
        <taxon>Pseudonocardiaceae</taxon>
        <taxon>Actinokineospora</taxon>
    </lineage>
</organism>
<protein>
    <submittedName>
        <fullName evidence="2">Uncharacterized protein</fullName>
    </submittedName>
</protein>
<dbReference type="Proteomes" id="UP001205185">
    <property type="component" value="Unassembled WGS sequence"/>
</dbReference>
<keyword evidence="1" id="KW-1133">Transmembrane helix</keyword>
<name>A0ABT1IJ67_9PSEU</name>
<evidence type="ECO:0000313" key="2">
    <source>
        <dbReference type="EMBL" id="MCP2272599.1"/>
    </source>
</evidence>
<keyword evidence="1" id="KW-0472">Membrane</keyword>
<keyword evidence="3" id="KW-1185">Reference proteome</keyword>
<comment type="caution">
    <text evidence="2">The sequence shown here is derived from an EMBL/GenBank/DDBJ whole genome shotgun (WGS) entry which is preliminary data.</text>
</comment>
<reference evidence="2 3" key="1">
    <citation type="submission" date="2022-06" db="EMBL/GenBank/DDBJ databases">
        <title>Genomic Encyclopedia of Archaeal and Bacterial Type Strains, Phase II (KMG-II): from individual species to whole genera.</title>
        <authorList>
            <person name="Goeker M."/>
        </authorList>
    </citation>
    <scope>NUCLEOTIDE SEQUENCE [LARGE SCALE GENOMIC DNA]</scope>
    <source>
        <strain evidence="2 3">DSM 44255</strain>
    </source>
</reference>